<evidence type="ECO:0000313" key="3">
    <source>
        <dbReference type="Proteomes" id="UP000184035"/>
    </source>
</evidence>
<keyword evidence="3" id="KW-1185">Reference proteome</keyword>
<dbReference type="AlphaFoldDB" id="A0A1M4TMH1"/>
<dbReference type="PANTHER" id="PTHR34386:SF1">
    <property type="entry name" value="GLUTAREDOXIN-LIKE PROTEIN NRDH"/>
    <property type="match status" value="1"/>
</dbReference>
<dbReference type="EMBL" id="FQVM01000003">
    <property type="protein sequence ID" value="SHE45660.1"/>
    <property type="molecule type" value="Genomic_DNA"/>
</dbReference>
<dbReference type="NCBIfam" id="TIGR02196">
    <property type="entry name" value="GlrX_YruB"/>
    <property type="match status" value="1"/>
</dbReference>
<organism evidence="2 3">
    <name type="scientific">Clostridium fallax</name>
    <dbReference type="NCBI Taxonomy" id="1533"/>
    <lineage>
        <taxon>Bacteria</taxon>
        <taxon>Bacillati</taxon>
        <taxon>Bacillota</taxon>
        <taxon>Clostridia</taxon>
        <taxon>Eubacteriales</taxon>
        <taxon>Clostridiaceae</taxon>
        <taxon>Clostridium</taxon>
    </lineage>
</organism>
<dbReference type="InterPro" id="IPR002109">
    <property type="entry name" value="Glutaredoxin"/>
</dbReference>
<reference evidence="2 3" key="1">
    <citation type="submission" date="2016-11" db="EMBL/GenBank/DDBJ databases">
        <authorList>
            <person name="Jaros S."/>
            <person name="Januszkiewicz K."/>
            <person name="Wedrychowicz H."/>
        </authorList>
    </citation>
    <scope>NUCLEOTIDE SEQUENCE [LARGE SCALE GENOMIC DNA]</scope>
    <source>
        <strain evidence="2 3">DSM 2631</strain>
    </source>
</reference>
<dbReference type="InterPro" id="IPR011911">
    <property type="entry name" value="GlrX_YruB"/>
</dbReference>
<evidence type="ECO:0000313" key="2">
    <source>
        <dbReference type="EMBL" id="SHE45660.1"/>
    </source>
</evidence>
<gene>
    <name evidence="2" type="ORF">SAMN05443638_10321</name>
</gene>
<dbReference type="SUPFAM" id="SSF52833">
    <property type="entry name" value="Thioredoxin-like"/>
    <property type="match status" value="1"/>
</dbReference>
<dbReference type="InterPro" id="IPR036249">
    <property type="entry name" value="Thioredoxin-like_sf"/>
</dbReference>
<dbReference type="STRING" id="1533.SAMN05443638_10321"/>
<feature type="domain" description="Glutaredoxin" evidence="1">
    <location>
        <begin position="2"/>
        <end position="61"/>
    </location>
</feature>
<dbReference type="CDD" id="cd02976">
    <property type="entry name" value="NrdH"/>
    <property type="match status" value="1"/>
</dbReference>
<accession>A0A1M4TMH1</accession>
<dbReference type="RefSeq" id="WP_072892599.1">
    <property type="nucleotide sequence ID" value="NZ_FQVM01000003.1"/>
</dbReference>
<dbReference type="OrthoDB" id="9795531at2"/>
<sequence>MIKLYSTSWCPACIKLKRYFDSKGLKYEEINVADRQEDRDEVYEVSKQRTVPVVDINGKIIIGYDRVEIDKALEE</sequence>
<dbReference type="GO" id="GO:0045454">
    <property type="term" value="P:cell redox homeostasis"/>
    <property type="evidence" value="ECO:0007669"/>
    <property type="project" value="TreeGrafter"/>
</dbReference>
<dbReference type="Proteomes" id="UP000184035">
    <property type="component" value="Unassembled WGS sequence"/>
</dbReference>
<dbReference type="PANTHER" id="PTHR34386">
    <property type="entry name" value="GLUTAREDOXIN"/>
    <property type="match status" value="1"/>
</dbReference>
<dbReference type="Pfam" id="PF00462">
    <property type="entry name" value="Glutaredoxin"/>
    <property type="match status" value="1"/>
</dbReference>
<name>A0A1M4TMH1_9CLOT</name>
<dbReference type="Gene3D" id="3.40.30.10">
    <property type="entry name" value="Glutaredoxin"/>
    <property type="match status" value="1"/>
</dbReference>
<dbReference type="InterPro" id="IPR051548">
    <property type="entry name" value="Grx-like_ET"/>
</dbReference>
<protein>
    <submittedName>
        <fullName evidence="2">Glutaredoxin-like protein, YruB-family</fullName>
    </submittedName>
</protein>
<dbReference type="GO" id="GO:0009055">
    <property type="term" value="F:electron transfer activity"/>
    <property type="evidence" value="ECO:0007669"/>
    <property type="project" value="TreeGrafter"/>
</dbReference>
<dbReference type="PROSITE" id="PS51354">
    <property type="entry name" value="GLUTAREDOXIN_2"/>
    <property type="match status" value="1"/>
</dbReference>
<proteinExistence type="predicted"/>
<evidence type="ECO:0000259" key="1">
    <source>
        <dbReference type="Pfam" id="PF00462"/>
    </source>
</evidence>